<feature type="compositionally biased region" description="Basic residues" evidence="1">
    <location>
        <begin position="531"/>
        <end position="566"/>
    </location>
</feature>
<feature type="compositionally biased region" description="Basic and acidic residues" evidence="1">
    <location>
        <begin position="759"/>
        <end position="772"/>
    </location>
</feature>
<feature type="compositionally biased region" description="Basic residues" evidence="1">
    <location>
        <begin position="65"/>
        <end position="86"/>
    </location>
</feature>
<name>A0A6J4JYF4_9ACTN</name>
<feature type="compositionally biased region" description="Basic residues" evidence="1">
    <location>
        <begin position="94"/>
        <end position="121"/>
    </location>
</feature>
<organism evidence="2">
    <name type="scientific">uncultured Friedmanniella sp</name>
    <dbReference type="NCBI Taxonomy" id="335381"/>
    <lineage>
        <taxon>Bacteria</taxon>
        <taxon>Bacillati</taxon>
        <taxon>Actinomycetota</taxon>
        <taxon>Actinomycetes</taxon>
        <taxon>Propionibacteriales</taxon>
        <taxon>Nocardioidaceae</taxon>
        <taxon>Friedmanniella</taxon>
        <taxon>environmental samples</taxon>
    </lineage>
</organism>
<feature type="region of interest" description="Disordered" evidence="1">
    <location>
        <begin position="1"/>
        <end position="880"/>
    </location>
</feature>
<dbReference type="EC" id="2.3.1.-" evidence="2"/>
<feature type="compositionally biased region" description="Low complexity" evidence="1">
    <location>
        <begin position="807"/>
        <end position="817"/>
    </location>
</feature>
<dbReference type="AlphaFoldDB" id="A0A6J4JYF4"/>
<feature type="compositionally biased region" description="Gly residues" evidence="1">
    <location>
        <begin position="511"/>
        <end position="530"/>
    </location>
</feature>
<feature type="compositionally biased region" description="Basic residues" evidence="1">
    <location>
        <begin position="307"/>
        <end position="317"/>
    </location>
</feature>
<keyword evidence="2" id="KW-0808">Transferase</keyword>
<feature type="compositionally biased region" description="Low complexity" evidence="1">
    <location>
        <begin position="188"/>
        <end position="200"/>
    </location>
</feature>
<dbReference type="EMBL" id="CADCTS010000075">
    <property type="protein sequence ID" value="CAA9290893.1"/>
    <property type="molecule type" value="Genomic_DNA"/>
</dbReference>
<feature type="compositionally biased region" description="Pro residues" evidence="1">
    <location>
        <begin position="1"/>
        <end position="11"/>
    </location>
</feature>
<feature type="compositionally biased region" description="Low complexity" evidence="1">
    <location>
        <begin position="43"/>
        <end position="58"/>
    </location>
</feature>
<keyword evidence="2" id="KW-0012">Acyltransferase</keyword>
<evidence type="ECO:0000313" key="2">
    <source>
        <dbReference type="EMBL" id="CAA9290893.1"/>
    </source>
</evidence>
<feature type="compositionally biased region" description="Basic and acidic residues" evidence="1">
    <location>
        <begin position="33"/>
        <end position="42"/>
    </location>
</feature>
<feature type="compositionally biased region" description="Low complexity" evidence="1">
    <location>
        <begin position="478"/>
        <end position="489"/>
    </location>
</feature>
<dbReference type="GO" id="GO:0016746">
    <property type="term" value="F:acyltransferase activity"/>
    <property type="evidence" value="ECO:0007669"/>
    <property type="project" value="UniProtKB-KW"/>
</dbReference>
<feature type="compositionally biased region" description="Basic residues" evidence="1">
    <location>
        <begin position="736"/>
        <end position="745"/>
    </location>
</feature>
<feature type="compositionally biased region" description="Low complexity" evidence="1">
    <location>
        <begin position="345"/>
        <end position="369"/>
    </location>
</feature>
<feature type="compositionally biased region" description="Basic and acidic residues" evidence="1">
    <location>
        <begin position="650"/>
        <end position="670"/>
    </location>
</feature>
<feature type="non-terminal residue" evidence="2">
    <location>
        <position position="1"/>
    </location>
</feature>
<sequence length="880" mass="94495">VREPGRPPPGLPAGVGGRRRADRRRRGPAPTDHAVRRAEARGLLRAGLAGVEVPALLRPVPPAQRPRRQALHRGGLRRPGRVHPHPGRRDDRRRALRPHPGRPCRGGLPRRGRPPGPRHRPAAAGAPGRGRPGAGHHRVRRRGAAREPADGPGVRRRRLPGVEGHRGRRPLGRVPDPAHRHLGRGDGAPRAPGGERVGAPVAPPGAGGRLRPGPAGPGPGQRHAVRRLPGRGDGHQLRQHPRGRGADRDLDRHRPRPAGPRGARRADGRAGRGGHRRRAQGRARRRGADGHRRRAGGQPDGGQPGPRLRHPGARPRRAGPGQHPARRRAERHPRPDAPHRRRRPVLPVRRGGRRAAQPRGPAGPRPVLLHQHRRLRRRHRERRHAVLGGRRGHPGLPDVAGLHRQPAQVQPDHPPAHPAQAGRRVRPRPDQPLVALRCPRRTGARPRRGRRRAVPAGRGDGGAPPRRHVRHRQDRRPAAAAPGCARPGGHQLGHPRRPAPAHHRGRRPAGGALGAGGLRGDAAGLGGRGGGRSRRPGLRLRRLRRGERLRGGHRGRHRGPRRRGRRCGQAPGRGVPGLPPADGRGERRRPGRRAATLRRARRRHPRPVRADRPRPLADPGPGCRPAARGGRRPRQAGRQPGAVGAPGGPRAERGGDHRAAAGLRHHDGPPVHRLHPRRGGGGGRPAGLGRRAEGDGRLRAEPARPGRRAPQPHGARRHGARLGRAGEPHPCAGAGRGRRQRRHPRRPGDGAARGGAGGDEPRGRRLRAHDLPGARGHPLGAARRHRLPGAAADHRRRGRDGPGPQGGADAVRPARQPRGGHRRHRGPAAPGGAARRRPAAAGLGVAEPVHRLAGGDARARGAHLHRPDRRPARPDGPGAL</sequence>
<reference evidence="2" key="1">
    <citation type="submission" date="2020-02" db="EMBL/GenBank/DDBJ databases">
        <authorList>
            <person name="Meier V. D."/>
        </authorList>
    </citation>
    <scope>NUCLEOTIDE SEQUENCE</scope>
    <source>
        <strain evidence="2">AVDCRST_MAG48</strain>
    </source>
</reference>
<gene>
    <name evidence="2" type="ORF">AVDCRST_MAG48-504</name>
</gene>
<feature type="compositionally biased region" description="Basic residues" evidence="1">
    <location>
        <begin position="586"/>
        <end position="607"/>
    </location>
</feature>
<feature type="compositionally biased region" description="Basic residues" evidence="1">
    <location>
        <begin position="134"/>
        <end position="143"/>
    </location>
</feature>
<feature type="compositionally biased region" description="Basic residues" evidence="1">
    <location>
        <begin position="493"/>
        <end position="507"/>
    </location>
</feature>
<feature type="non-terminal residue" evidence="2">
    <location>
        <position position="880"/>
    </location>
</feature>
<feature type="compositionally biased region" description="Basic and acidic residues" evidence="1">
    <location>
        <begin position="690"/>
        <end position="704"/>
    </location>
</feature>
<accession>A0A6J4JYF4</accession>
<feature type="compositionally biased region" description="Low complexity" evidence="1">
    <location>
        <begin position="617"/>
        <end position="628"/>
    </location>
</feature>
<feature type="compositionally biased region" description="Basic residues" evidence="1">
    <location>
        <begin position="17"/>
        <end position="27"/>
    </location>
</feature>
<proteinExistence type="predicted"/>
<feature type="compositionally biased region" description="Basic residues" evidence="1">
    <location>
        <begin position="465"/>
        <end position="474"/>
    </location>
</feature>
<protein>
    <submittedName>
        <fullName evidence="2">Protein lysine acetyltransferase Pat</fullName>
        <ecNumber evidence="2">2.3.1.-</ecNumber>
    </submittedName>
</protein>
<feature type="compositionally biased region" description="Basic residues" evidence="1">
    <location>
        <begin position="272"/>
        <end position="295"/>
    </location>
</feature>
<evidence type="ECO:0000256" key="1">
    <source>
        <dbReference type="SAM" id="MobiDB-lite"/>
    </source>
</evidence>
<feature type="compositionally biased region" description="Basic residues" evidence="1">
    <location>
        <begin position="438"/>
        <end position="453"/>
    </location>
</feature>
<feature type="compositionally biased region" description="Basic residues" evidence="1">
    <location>
        <begin position="370"/>
        <end position="393"/>
    </location>
</feature>